<evidence type="ECO:0000313" key="7">
    <source>
        <dbReference type="EMBL" id="MBB6476898.1"/>
    </source>
</evidence>
<feature type="domain" description="OmpR/PhoB-type" evidence="6">
    <location>
        <begin position="1"/>
        <end position="89"/>
    </location>
</feature>
<dbReference type="GO" id="GO:0000160">
    <property type="term" value="P:phosphorelay signal transduction system"/>
    <property type="evidence" value="ECO:0007669"/>
    <property type="project" value="InterPro"/>
</dbReference>
<evidence type="ECO:0000256" key="3">
    <source>
        <dbReference type="ARBA" id="ARBA00023125"/>
    </source>
</evidence>
<dbReference type="GO" id="GO:0043531">
    <property type="term" value="F:ADP binding"/>
    <property type="evidence" value="ECO:0007669"/>
    <property type="project" value="InterPro"/>
</dbReference>
<dbReference type="InterPro" id="IPR011990">
    <property type="entry name" value="TPR-like_helical_dom_sf"/>
</dbReference>
<gene>
    <name evidence="7" type="ORF">BJ992_006329</name>
</gene>
<dbReference type="CDD" id="cd15831">
    <property type="entry name" value="BTAD"/>
    <property type="match status" value="1"/>
</dbReference>
<comment type="similarity">
    <text evidence="1">Belongs to the AfsR/DnrI/RedD regulatory family.</text>
</comment>
<dbReference type="Proteomes" id="UP000555564">
    <property type="component" value="Unassembled WGS sequence"/>
</dbReference>
<dbReference type="Gene3D" id="1.10.10.10">
    <property type="entry name" value="Winged helix-like DNA-binding domain superfamily/Winged helix DNA-binding domain"/>
    <property type="match status" value="1"/>
</dbReference>
<dbReference type="Pfam" id="PF03704">
    <property type="entry name" value="BTAD"/>
    <property type="match status" value="1"/>
</dbReference>
<evidence type="ECO:0000256" key="2">
    <source>
        <dbReference type="ARBA" id="ARBA00023015"/>
    </source>
</evidence>
<dbReference type="PANTHER" id="PTHR35807">
    <property type="entry name" value="TRANSCRIPTIONAL REGULATOR REDD-RELATED"/>
    <property type="match status" value="1"/>
</dbReference>
<proteinExistence type="inferred from homology"/>
<dbReference type="Gene3D" id="1.25.40.10">
    <property type="entry name" value="Tetratricopeptide repeat domain"/>
    <property type="match status" value="2"/>
</dbReference>
<keyword evidence="3 5" id="KW-0238">DNA-binding</keyword>
<name>A0A7X0M9H3_9ACTN</name>
<dbReference type="InterPro" id="IPR002182">
    <property type="entry name" value="NB-ARC"/>
</dbReference>
<dbReference type="Gene3D" id="3.40.50.300">
    <property type="entry name" value="P-loop containing nucleotide triphosphate hydrolases"/>
    <property type="match status" value="1"/>
</dbReference>
<keyword evidence="2" id="KW-0805">Transcription regulation</keyword>
<dbReference type="Pfam" id="PF00931">
    <property type="entry name" value="NB-ARC"/>
    <property type="match status" value="1"/>
</dbReference>
<dbReference type="PANTHER" id="PTHR35807:SF1">
    <property type="entry name" value="TRANSCRIPTIONAL REGULATOR REDD"/>
    <property type="match status" value="1"/>
</dbReference>
<keyword evidence="8" id="KW-1185">Reference proteome</keyword>
<dbReference type="PROSITE" id="PS51755">
    <property type="entry name" value="OMPR_PHOB"/>
    <property type="match status" value="1"/>
</dbReference>
<dbReference type="SUPFAM" id="SSF48452">
    <property type="entry name" value="TPR-like"/>
    <property type="match status" value="2"/>
</dbReference>
<dbReference type="GO" id="GO:0006355">
    <property type="term" value="P:regulation of DNA-templated transcription"/>
    <property type="evidence" value="ECO:0007669"/>
    <property type="project" value="InterPro"/>
</dbReference>
<dbReference type="InterPro" id="IPR001867">
    <property type="entry name" value="OmpR/PhoB-type_DNA-bd"/>
</dbReference>
<dbReference type="InterPro" id="IPR027417">
    <property type="entry name" value="P-loop_NTPase"/>
</dbReference>
<dbReference type="EMBL" id="JACHIU010000001">
    <property type="protein sequence ID" value="MBB6476898.1"/>
    <property type="molecule type" value="Genomic_DNA"/>
</dbReference>
<dbReference type="SMART" id="SM00862">
    <property type="entry name" value="Trans_reg_C"/>
    <property type="match status" value="1"/>
</dbReference>
<dbReference type="Pfam" id="PF00486">
    <property type="entry name" value="Trans_reg_C"/>
    <property type="match status" value="1"/>
</dbReference>
<reference evidence="7 8" key="1">
    <citation type="submission" date="2020-08" db="EMBL/GenBank/DDBJ databases">
        <title>Sequencing the genomes of 1000 actinobacteria strains.</title>
        <authorList>
            <person name="Klenk H.-P."/>
        </authorList>
    </citation>
    <scope>NUCLEOTIDE SEQUENCE [LARGE SCALE GENOMIC DNA]</scope>
    <source>
        <strain evidence="7 8">DSM 44936</strain>
    </source>
</reference>
<feature type="DNA-binding region" description="OmpR/PhoB-type" evidence="5">
    <location>
        <begin position="1"/>
        <end position="89"/>
    </location>
</feature>
<dbReference type="InterPro" id="IPR005158">
    <property type="entry name" value="BTAD"/>
</dbReference>
<sequence length="934" mass="101596">MTGTRDGVDLELGSPRQRAVMAVLASRPGRVVTLSRLIGDVWGDQPPRSAEQNVYTYIAGLRRALEPGRGRRGHSEVLAGTTGGYELRLDPRHIDAGAFADHIGTSRRLQESGDHAGVLGSLDLALRMWNGQALTGIPGPFAEVERARLHELRLVALERRAETLLRLSRPEEDLLTLRDLTRRHPLRERVRELLMLALHQCGRQAEALEVFEEGRRVLAEELGVDPGPGLRACHALVLGSVDEGRRPPRQLPRELTGFAGRTREAVRLRSLLAPEDGAAPVPLVVVSGAAGVGKSTLAVQVAHEVKDRFPDGQLFVNLRGATPGVPALTAHEVIGRFLRSLGLPSTALPQDEDEAAAVWRSELDGRRMLVVLDDAAGLTQIQPLLSAPRGTGLLVTSRENLFPGDDSVRLRLDRMPHAEAAGMLATLAGAERIAAEPAATAELIELCDGLPLALRIAGARLADRPGWPVSSLVARLREEEGRLRELEAGDLAVRSSLSAGLRSLRRSDRETSRTAARVLVLLGLLNVQDTTAEVAAALLGTPVPEAERAMERLVDAHLLDRGRPGHYQFHDLVRLYAAELAREEITSPEPLHAALRYYVLSARHASETWHPQRVQPSPPDIGPGAGVRHHVGGRAEAAAWFMEEELNLTAAAAQAMSQADPRTARLGVALAFALLWAQESTYRAVELFSLNRQALEVGRRLGDEAIGLEALGHMARGLQLLGRVDDAVALLEDQLELAKRLGDRFAEQRTLGNLANTHLGGKRYERALHYAGRQLVIARGLGSRGSTRYAGLVAAEAHERLGKLVEARQEILDVLAAAEEDEDVLHQGQAQRLLGQLSLREGDGPTARHHLLRGLTMMRDCGHRLGELRCLTGLSVASRLMSDLDGAMTHADEALRLAERLGDGSWQRQARREHAFVRELLARRSTACGPDGPR</sequence>
<keyword evidence="4" id="KW-0804">Transcription</keyword>
<protein>
    <submittedName>
        <fullName evidence="7">DNA-binding SARP family transcriptional activator/tetratricopeptide (TPR) repeat protein</fullName>
    </submittedName>
</protein>
<dbReference type="PRINTS" id="PR00364">
    <property type="entry name" value="DISEASERSIST"/>
</dbReference>
<dbReference type="SUPFAM" id="SSF46894">
    <property type="entry name" value="C-terminal effector domain of the bipartite response regulators"/>
    <property type="match status" value="1"/>
</dbReference>
<dbReference type="InterPro" id="IPR051677">
    <property type="entry name" value="AfsR-DnrI-RedD_regulator"/>
</dbReference>
<comment type="caution">
    <text evidence="7">The sequence shown here is derived from an EMBL/GenBank/DDBJ whole genome shotgun (WGS) entry which is preliminary data.</text>
</comment>
<dbReference type="InterPro" id="IPR036388">
    <property type="entry name" value="WH-like_DNA-bd_sf"/>
</dbReference>
<dbReference type="AlphaFoldDB" id="A0A7X0M9H3"/>
<evidence type="ECO:0000259" key="6">
    <source>
        <dbReference type="PROSITE" id="PS51755"/>
    </source>
</evidence>
<evidence type="ECO:0000256" key="1">
    <source>
        <dbReference type="ARBA" id="ARBA00005820"/>
    </source>
</evidence>
<evidence type="ECO:0000313" key="8">
    <source>
        <dbReference type="Proteomes" id="UP000555564"/>
    </source>
</evidence>
<accession>A0A7X0M9H3</accession>
<evidence type="ECO:0000256" key="5">
    <source>
        <dbReference type="PROSITE-ProRule" id="PRU01091"/>
    </source>
</evidence>
<dbReference type="RefSeq" id="WP_184987229.1">
    <property type="nucleotide sequence ID" value="NZ_BAAALO010000006.1"/>
</dbReference>
<organism evidence="7 8">
    <name type="scientific">Sphaerisporangium rubeum</name>
    <dbReference type="NCBI Taxonomy" id="321317"/>
    <lineage>
        <taxon>Bacteria</taxon>
        <taxon>Bacillati</taxon>
        <taxon>Actinomycetota</taxon>
        <taxon>Actinomycetes</taxon>
        <taxon>Streptosporangiales</taxon>
        <taxon>Streptosporangiaceae</taxon>
        <taxon>Sphaerisporangium</taxon>
    </lineage>
</organism>
<dbReference type="SMART" id="SM01043">
    <property type="entry name" value="BTAD"/>
    <property type="match status" value="1"/>
</dbReference>
<dbReference type="GO" id="GO:0003677">
    <property type="term" value="F:DNA binding"/>
    <property type="evidence" value="ECO:0007669"/>
    <property type="project" value="UniProtKB-UniRule"/>
</dbReference>
<dbReference type="InterPro" id="IPR016032">
    <property type="entry name" value="Sig_transdc_resp-reg_C-effctor"/>
</dbReference>
<evidence type="ECO:0000256" key="4">
    <source>
        <dbReference type="ARBA" id="ARBA00023163"/>
    </source>
</evidence>
<dbReference type="SUPFAM" id="SSF52540">
    <property type="entry name" value="P-loop containing nucleoside triphosphate hydrolases"/>
    <property type="match status" value="1"/>
</dbReference>